<dbReference type="CDD" id="cd00165">
    <property type="entry name" value="S4"/>
    <property type="match status" value="1"/>
</dbReference>
<evidence type="ECO:0000256" key="4">
    <source>
        <dbReference type="ARBA" id="ARBA00022917"/>
    </source>
</evidence>
<organism evidence="9 10">
    <name type="scientific">Ktedonospora formicarum</name>
    <dbReference type="NCBI Taxonomy" id="2778364"/>
    <lineage>
        <taxon>Bacteria</taxon>
        <taxon>Bacillati</taxon>
        <taxon>Chloroflexota</taxon>
        <taxon>Ktedonobacteria</taxon>
        <taxon>Ktedonobacterales</taxon>
        <taxon>Ktedonobacteraceae</taxon>
        <taxon>Ktedonospora</taxon>
    </lineage>
</organism>
<dbReference type="InterPro" id="IPR036986">
    <property type="entry name" value="S4_RNA-bd_sf"/>
</dbReference>
<evidence type="ECO:0000313" key="10">
    <source>
        <dbReference type="Proteomes" id="UP000612362"/>
    </source>
</evidence>
<dbReference type="PANTHER" id="PTHR11766">
    <property type="entry name" value="TYROSYL-TRNA SYNTHETASE"/>
    <property type="match status" value="1"/>
</dbReference>
<evidence type="ECO:0000313" key="9">
    <source>
        <dbReference type="EMBL" id="GHO42645.1"/>
    </source>
</evidence>
<evidence type="ECO:0000256" key="2">
    <source>
        <dbReference type="ARBA" id="ARBA00022741"/>
    </source>
</evidence>
<dbReference type="GO" id="GO:0005829">
    <property type="term" value="C:cytosol"/>
    <property type="evidence" value="ECO:0007669"/>
    <property type="project" value="TreeGrafter"/>
</dbReference>
<name>A0A8J3HX38_9CHLR</name>
<keyword evidence="10" id="KW-1185">Reference proteome</keyword>
<evidence type="ECO:0000256" key="7">
    <source>
        <dbReference type="RuleBase" id="RU363036"/>
    </source>
</evidence>
<reference evidence="9" key="1">
    <citation type="submission" date="2020-10" db="EMBL/GenBank/DDBJ databases">
        <title>Taxonomic study of unclassified bacteria belonging to the class Ktedonobacteria.</title>
        <authorList>
            <person name="Yabe S."/>
            <person name="Wang C.M."/>
            <person name="Zheng Y."/>
            <person name="Sakai Y."/>
            <person name="Cavaletti L."/>
            <person name="Monciardini P."/>
            <person name="Donadio S."/>
        </authorList>
    </citation>
    <scope>NUCLEOTIDE SEQUENCE</scope>
    <source>
        <strain evidence="9">SOSP1-1</strain>
    </source>
</reference>
<comment type="similarity">
    <text evidence="7">Belongs to the class-I aminoacyl-tRNA synthetase family.</text>
</comment>
<dbReference type="GO" id="GO:0003723">
    <property type="term" value="F:RNA binding"/>
    <property type="evidence" value="ECO:0007669"/>
    <property type="project" value="UniProtKB-KW"/>
</dbReference>
<dbReference type="GO" id="GO:0006418">
    <property type="term" value="P:tRNA aminoacylation for protein translation"/>
    <property type="evidence" value="ECO:0007669"/>
    <property type="project" value="InterPro"/>
</dbReference>
<accession>A0A8J3HX38</accession>
<keyword evidence="6" id="KW-0694">RNA-binding</keyword>
<dbReference type="PROSITE" id="PS50889">
    <property type="entry name" value="S4"/>
    <property type="match status" value="1"/>
</dbReference>
<dbReference type="EMBL" id="BNJF01000001">
    <property type="protein sequence ID" value="GHO42645.1"/>
    <property type="molecule type" value="Genomic_DNA"/>
</dbReference>
<dbReference type="SUPFAM" id="SSF52374">
    <property type="entry name" value="Nucleotidylyl transferase"/>
    <property type="match status" value="1"/>
</dbReference>
<keyword evidence="2 7" id="KW-0547">Nucleotide-binding</keyword>
<dbReference type="InterPro" id="IPR002305">
    <property type="entry name" value="aa-tRNA-synth_Ic"/>
</dbReference>
<dbReference type="Gene3D" id="3.10.290.10">
    <property type="entry name" value="RNA-binding S4 domain"/>
    <property type="match status" value="1"/>
</dbReference>
<dbReference type="Pfam" id="PF00579">
    <property type="entry name" value="tRNA-synt_1b"/>
    <property type="match status" value="1"/>
</dbReference>
<comment type="caution">
    <text evidence="9">The sequence shown here is derived from an EMBL/GenBank/DDBJ whole genome shotgun (WGS) entry which is preliminary data.</text>
</comment>
<protein>
    <recommendedName>
        <fullName evidence="8">Tyrosine--tRNA ligase SYY-like C-terminal domain-containing protein</fullName>
    </recommendedName>
</protein>
<dbReference type="SUPFAM" id="SSF55174">
    <property type="entry name" value="Alpha-L RNA-binding motif"/>
    <property type="match status" value="1"/>
</dbReference>
<keyword evidence="1 7" id="KW-0436">Ligase</keyword>
<feature type="domain" description="Tyrosine--tRNA ligase SYY-like C-terminal" evidence="8">
    <location>
        <begin position="81"/>
        <end position="155"/>
    </location>
</feature>
<evidence type="ECO:0000256" key="1">
    <source>
        <dbReference type="ARBA" id="ARBA00022598"/>
    </source>
</evidence>
<evidence type="ECO:0000259" key="8">
    <source>
        <dbReference type="Pfam" id="PF22421"/>
    </source>
</evidence>
<sequence length="160" mass="17917">MYGKLMSLPDHAMRTYFEALSDISTEELDEFDAKMSEGTLNPRDVKRRMAREIVAEFHTLDEAHEAEEAFIRQFSERKLPTDIPSFALSTPINIVELMVQAGLAASNNKARELIKQGGVSLFLKGESGEATRITDVEYTVPAEPGAILKVGKRQYIRLQA</sequence>
<dbReference type="InterPro" id="IPR054608">
    <property type="entry name" value="SYY-like_C"/>
</dbReference>
<keyword evidence="5 7" id="KW-0030">Aminoacyl-tRNA synthetase</keyword>
<dbReference type="Proteomes" id="UP000612362">
    <property type="component" value="Unassembled WGS sequence"/>
</dbReference>
<evidence type="ECO:0000256" key="3">
    <source>
        <dbReference type="ARBA" id="ARBA00022840"/>
    </source>
</evidence>
<dbReference type="GO" id="GO:0004831">
    <property type="term" value="F:tyrosine-tRNA ligase activity"/>
    <property type="evidence" value="ECO:0007669"/>
    <property type="project" value="InterPro"/>
</dbReference>
<evidence type="ECO:0000256" key="5">
    <source>
        <dbReference type="ARBA" id="ARBA00023146"/>
    </source>
</evidence>
<gene>
    <name evidence="9" type="ORF">KSX_08080</name>
</gene>
<proteinExistence type="inferred from homology"/>
<dbReference type="Gene3D" id="1.10.240.10">
    <property type="entry name" value="Tyrosyl-Transfer RNA Synthetase"/>
    <property type="match status" value="1"/>
</dbReference>
<dbReference type="PANTHER" id="PTHR11766:SF1">
    <property type="entry name" value="TYROSINE--TRNA LIGASE"/>
    <property type="match status" value="1"/>
</dbReference>
<dbReference type="AlphaFoldDB" id="A0A8J3HX38"/>
<keyword evidence="4 7" id="KW-0648">Protein biosynthesis</keyword>
<dbReference type="Pfam" id="PF22421">
    <property type="entry name" value="SYY_C-terminal"/>
    <property type="match status" value="1"/>
</dbReference>
<keyword evidence="3 7" id="KW-0067">ATP-binding</keyword>
<evidence type="ECO:0000256" key="6">
    <source>
        <dbReference type="PROSITE-ProRule" id="PRU00182"/>
    </source>
</evidence>
<dbReference type="InterPro" id="IPR024088">
    <property type="entry name" value="Tyr-tRNA-ligase_bac-type"/>
</dbReference>
<dbReference type="GO" id="GO:0005524">
    <property type="term" value="F:ATP binding"/>
    <property type="evidence" value="ECO:0007669"/>
    <property type="project" value="UniProtKB-KW"/>
</dbReference>